<comment type="caution">
    <text evidence="1">The sequence shown here is derived from an EMBL/GenBank/DDBJ whole genome shotgun (WGS) entry which is preliminary data.</text>
</comment>
<name>A0ABQ8J031_DERPT</name>
<proteinExistence type="predicted"/>
<reference evidence="1 2" key="2">
    <citation type="journal article" date="2022" name="Mol. Biol. Evol.">
        <title>Comparative Genomics Reveals Insights into the Divergent Evolution of Astigmatic Mites and Household Pest Adaptations.</title>
        <authorList>
            <person name="Xiong Q."/>
            <person name="Wan A.T."/>
            <person name="Liu X."/>
            <person name="Fung C.S."/>
            <person name="Xiao X."/>
            <person name="Malainual N."/>
            <person name="Hou J."/>
            <person name="Wang L."/>
            <person name="Wang M."/>
            <person name="Yang K.Y."/>
            <person name="Cui Y."/>
            <person name="Leung E.L."/>
            <person name="Nong W."/>
            <person name="Shin S.K."/>
            <person name="Au S.W."/>
            <person name="Jeong K.Y."/>
            <person name="Chew F.T."/>
            <person name="Hui J.H."/>
            <person name="Leung T.F."/>
            <person name="Tungtrongchitr A."/>
            <person name="Zhong N."/>
            <person name="Liu Z."/>
            <person name="Tsui S.K."/>
        </authorList>
    </citation>
    <scope>NUCLEOTIDE SEQUENCE [LARGE SCALE GENOMIC DNA]</scope>
    <source>
        <strain evidence="1">Derp</strain>
    </source>
</reference>
<sequence length="136" mass="15483">MKILVNYSHYSYRIPSYLQHLLQFHAALYTISQIDVAENGKYTSCVVSKSLRICRNPGICINGVPSARVHVITLPVSFKNITELGGSTRNSGPLFSFDFNGEGNDDDDDCDDKLFAIIKYPFTLMCKQSYYYYKEL</sequence>
<protein>
    <submittedName>
        <fullName evidence="1">Uncharacterized protein</fullName>
    </submittedName>
</protein>
<keyword evidence="2" id="KW-1185">Reference proteome</keyword>
<evidence type="ECO:0000313" key="2">
    <source>
        <dbReference type="Proteomes" id="UP000887458"/>
    </source>
</evidence>
<gene>
    <name evidence="1" type="ORF">DERP_000421</name>
</gene>
<reference evidence="1 2" key="1">
    <citation type="journal article" date="2018" name="J. Allergy Clin. Immunol.">
        <title>High-quality assembly of Dermatophagoides pteronyssinus genome and transcriptome reveals a wide range of novel allergens.</title>
        <authorList>
            <person name="Liu X.Y."/>
            <person name="Yang K.Y."/>
            <person name="Wang M.Q."/>
            <person name="Kwok J.S."/>
            <person name="Zeng X."/>
            <person name="Yang Z."/>
            <person name="Xiao X.J."/>
            <person name="Lau C.P."/>
            <person name="Li Y."/>
            <person name="Huang Z.M."/>
            <person name="Ba J.G."/>
            <person name="Yim A.K."/>
            <person name="Ouyang C.Y."/>
            <person name="Ngai S.M."/>
            <person name="Chan T.F."/>
            <person name="Leung E.L."/>
            <person name="Liu L."/>
            <person name="Liu Z.G."/>
            <person name="Tsui S.K."/>
        </authorList>
    </citation>
    <scope>NUCLEOTIDE SEQUENCE [LARGE SCALE GENOMIC DNA]</scope>
    <source>
        <strain evidence="1">Derp</strain>
    </source>
</reference>
<organism evidence="1 2">
    <name type="scientific">Dermatophagoides pteronyssinus</name>
    <name type="common">European house dust mite</name>
    <dbReference type="NCBI Taxonomy" id="6956"/>
    <lineage>
        <taxon>Eukaryota</taxon>
        <taxon>Metazoa</taxon>
        <taxon>Ecdysozoa</taxon>
        <taxon>Arthropoda</taxon>
        <taxon>Chelicerata</taxon>
        <taxon>Arachnida</taxon>
        <taxon>Acari</taxon>
        <taxon>Acariformes</taxon>
        <taxon>Sarcoptiformes</taxon>
        <taxon>Astigmata</taxon>
        <taxon>Psoroptidia</taxon>
        <taxon>Analgoidea</taxon>
        <taxon>Pyroglyphidae</taxon>
        <taxon>Dermatophagoidinae</taxon>
        <taxon>Dermatophagoides</taxon>
    </lineage>
</organism>
<evidence type="ECO:0000313" key="1">
    <source>
        <dbReference type="EMBL" id="KAH9415927.1"/>
    </source>
</evidence>
<dbReference type="EMBL" id="NJHN03000095">
    <property type="protein sequence ID" value="KAH9415927.1"/>
    <property type="molecule type" value="Genomic_DNA"/>
</dbReference>
<accession>A0ABQ8J031</accession>
<dbReference type="Proteomes" id="UP000887458">
    <property type="component" value="Unassembled WGS sequence"/>
</dbReference>